<dbReference type="GO" id="GO:0000270">
    <property type="term" value="P:peptidoglycan metabolic process"/>
    <property type="evidence" value="ECO:0007669"/>
    <property type="project" value="UniProtKB-UniRule"/>
</dbReference>
<keyword evidence="4" id="KW-0472">Membrane</keyword>
<proteinExistence type="inferred from homology"/>
<feature type="domain" description="SPOR" evidence="8">
    <location>
        <begin position="218"/>
        <end position="296"/>
    </location>
</feature>
<comment type="caution">
    <text evidence="10">The sequence shown here is derived from an EMBL/GenBank/DDBJ whole genome shotgun (WGS) entry which is preliminary data.</text>
</comment>
<accession>A0A272EWX7</accession>
<keyword evidence="2 4" id="KW-0456">Lyase</keyword>
<keyword evidence="4" id="KW-1003">Cell membrane</keyword>
<evidence type="ECO:0000256" key="3">
    <source>
        <dbReference type="ARBA" id="ARBA00023316"/>
    </source>
</evidence>
<dbReference type="PROSITE" id="PS51257">
    <property type="entry name" value="PROKAR_LIPOPROTEIN"/>
    <property type="match status" value="1"/>
</dbReference>
<keyword evidence="4 10" id="KW-0449">Lipoprotein</keyword>
<evidence type="ECO:0000313" key="11">
    <source>
        <dbReference type="Proteomes" id="UP000216107"/>
    </source>
</evidence>
<dbReference type="FunFam" id="2.40.40.10:FF:000003">
    <property type="entry name" value="Endolytic peptidoglycan transglycosylase RlpA"/>
    <property type="match status" value="1"/>
</dbReference>
<keyword evidence="4" id="KW-0564">Palmitate</keyword>
<dbReference type="InterPro" id="IPR034718">
    <property type="entry name" value="RlpA"/>
</dbReference>
<dbReference type="EC" id="4.2.2.-" evidence="4"/>
<evidence type="ECO:0000256" key="1">
    <source>
        <dbReference type="ARBA" id="ARBA00022729"/>
    </source>
</evidence>
<dbReference type="CDD" id="cd22268">
    <property type="entry name" value="DPBB_RlpA-like"/>
    <property type="match status" value="1"/>
</dbReference>
<keyword evidence="3 4" id="KW-0961">Cell wall biogenesis/degradation</keyword>
<dbReference type="AlphaFoldDB" id="A0A272EWX7"/>
<dbReference type="EMBL" id="MDUX01000010">
    <property type="protein sequence ID" value="KAF7600064.1"/>
    <property type="molecule type" value="Genomic_DNA"/>
</dbReference>
<evidence type="ECO:0000256" key="2">
    <source>
        <dbReference type="ARBA" id="ARBA00023239"/>
    </source>
</evidence>
<name>A0A272EWX7_9RHOO</name>
<evidence type="ECO:0000259" key="8">
    <source>
        <dbReference type="PROSITE" id="PS51724"/>
    </source>
</evidence>
<dbReference type="Proteomes" id="UP000623509">
    <property type="component" value="Unassembled WGS sequence"/>
</dbReference>
<evidence type="ECO:0000313" key="10">
    <source>
        <dbReference type="EMBL" id="PAS94546.1"/>
    </source>
</evidence>
<dbReference type="SUPFAM" id="SSF50685">
    <property type="entry name" value="Barwin-like endoglucanases"/>
    <property type="match status" value="1"/>
</dbReference>
<comment type="function">
    <text evidence="4">Lytic transglycosylase with a strong preference for naked glycan strands that lack stem peptides.</text>
</comment>
<dbReference type="PANTHER" id="PTHR34183">
    <property type="entry name" value="ENDOLYTIC PEPTIDOGLYCAN TRANSGLYCOSYLASE RLPA"/>
    <property type="match status" value="1"/>
</dbReference>
<dbReference type="InterPro" id="IPR036680">
    <property type="entry name" value="SPOR-like_sf"/>
</dbReference>
<dbReference type="InterPro" id="IPR007730">
    <property type="entry name" value="SPOR-like_dom"/>
</dbReference>
<dbReference type="SUPFAM" id="SSF110997">
    <property type="entry name" value="Sporulation related repeat"/>
    <property type="match status" value="1"/>
</dbReference>
<evidence type="ECO:0000256" key="4">
    <source>
        <dbReference type="HAMAP-Rule" id="MF_02071"/>
    </source>
</evidence>
<keyword evidence="12" id="KW-1185">Reference proteome</keyword>
<evidence type="ECO:0000256" key="7">
    <source>
        <dbReference type="SAM" id="SignalP"/>
    </source>
</evidence>
<keyword evidence="1 7" id="KW-0732">Signal</keyword>
<evidence type="ECO:0000256" key="6">
    <source>
        <dbReference type="SAM" id="MobiDB-lite"/>
    </source>
</evidence>
<dbReference type="Pfam" id="PF03330">
    <property type="entry name" value="DPBB_1"/>
    <property type="match status" value="1"/>
</dbReference>
<dbReference type="InterPro" id="IPR012997">
    <property type="entry name" value="RplA"/>
</dbReference>
<dbReference type="Proteomes" id="UP000216107">
    <property type="component" value="Unassembled WGS sequence"/>
</dbReference>
<evidence type="ECO:0000256" key="5">
    <source>
        <dbReference type="RuleBase" id="RU003495"/>
    </source>
</evidence>
<feature type="compositionally biased region" description="Low complexity" evidence="6">
    <location>
        <begin position="26"/>
        <end position="40"/>
    </location>
</feature>
<reference evidence="10 11" key="2">
    <citation type="submission" date="2017-07" db="EMBL/GenBank/DDBJ databases">
        <title>Candidatus Dactylopiibacterium carminicum, a nitrogen-fixing symbiont of the cochineal insect Dactylopius coccus and Dactylopius opuntiae (Hemiptera: Coccoidea: Dactylopiidae).</title>
        <authorList>
            <person name="Vera A."/>
        </authorList>
    </citation>
    <scope>NUCLEOTIDE SEQUENCE [LARGE SCALE GENOMIC DNA]</scope>
    <source>
        <strain evidence="10 11">NFDCM</strain>
    </source>
</reference>
<protein>
    <recommendedName>
        <fullName evidence="4">Endolytic peptidoglycan transglycosylase RlpA</fullName>
        <ecNumber evidence="4">4.2.2.-</ecNumber>
    </recommendedName>
</protein>
<evidence type="ECO:0000313" key="9">
    <source>
        <dbReference type="EMBL" id="KAF7600064.1"/>
    </source>
</evidence>
<dbReference type="InterPro" id="IPR036908">
    <property type="entry name" value="RlpA-like_sf"/>
</dbReference>
<dbReference type="Pfam" id="PF05036">
    <property type="entry name" value="SPOR"/>
    <property type="match status" value="1"/>
</dbReference>
<dbReference type="NCBIfam" id="TIGR00413">
    <property type="entry name" value="rlpA"/>
    <property type="match status" value="1"/>
</dbReference>
<feature type="region of interest" description="Disordered" evidence="6">
    <location>
        <begin position="21"/>
        <end position="77"/>
    </location>
</feature>
<evidence type="ECO:0000313" key="12">
    <source>
        <dbReference type="Proteomes" id="UP000623509"/>
    </source>
</evidence>
<dbReference type="GO" id="GO:0008932">
    <property type="term" value="F:lytic endotransglycosylase activity"/>
    <property type="evidence" value="ECO:0007669"/>
    <property type="project" value="UniProtKB-UniRule"/>
</dbReference>
<sequence length="296" mass="31959">MRREMWGWVLLTLFLAACSSTPRQPSPGSSASVPAPAQGPRTGGGYYQNDGPATPPVDLASIPDAQPRAEPLRPANARPYVVAGRRYEPMQRLQPFSQEGVGSWYGRQFHGQPTATGESYDMFAMSAAHPTLPLPSYARVTNLTNGRSVVVRVNDRGPFLHGRIIDLSYAAAWKLGYVDQGSTRLRVELVVPGQDLPAQPVLARPAPAPVPVPVASPASGGGPYYLQLGAFASRVNADAYRAELLARLDWLSHEISSQQIGDMYRLRIGPFAVEAEARSIGSRIGETLGTQPFLVQ</sequence>
<dbReference type="RefSeq" id="WP_095523777.1">
    <property type="nucleotide sequence ID" value="NZ_MDUX01000010.1"/>
</dbReference>
<feature type="signal peptide" evidence="7">
    <location>
        <begin position="1"/>
        <end position="25"/>
    </location>
</feature>
<reference evidence="9 12" key="1">
    <citation type="submission" date="2016-08" db="EMBL/GenBank/DDBJ databases">
        <title>Candidatus Dactylopiibacterium carminicum genome sequence.</title>
        <authorList>
            <person name="Ramirez-Puebla S.T."/>
            <person name="Ormeno-Orrillo E."/>
            <person name="Vera-Ponce De Leon A."/>
            <person name="Luis L."/>
            <person name="Sanchez-Flores A."/>
            <person name="Monica R."/>
            <person name="Martinez-Romero E."/>
        </authorList>
    </citation>
    <scope>NUCLEOTIDE SEQUENCE [LARGE SCALE GENOMIC DNA]</scope>
    <source>
        <strain evidence="9">END1</strain>
    </source>
</reference>
<dbReference type="Gene3D" id="3.30.70.1070">
    <property type="entry name" value="Sporulation related repeat"/>
    <property type="match status" value="1"/>
</dbReference>
<dbReference type="Gene3D" id="2.40.40.10">
    <property type="entry name" value="RlpA-like domain"/>
    <property type="match status" value="1"/>
</dbReference>
<comment type="subcellular location">
    <subcellularLocation>
        <location evidence="4">Cell membrane</location>
        <topology evidence="4">Lipid-anchor</topology>
    </subcellularLocation>
</comment>
<feature type="chain" id="PRO_5013406238" description="Endolytic peptidoglycan transglycosylase RlpA" evidence="7">
    <location>
        <begin position="26"/>
        <end position="296"/>
    </location>
</feature>
<dbReference type="OrthoDB" id="9779128at2"/>
<dbReference type="EMBL" id="NMRN01000006">
    <property type="protein sequence ID" value="PAS94546.1"/>
    <property type="molecule type" value="Genomic_DNA"/>
</dbReference>
<gene>
    <name evidence="4" type="primary">rlpA</name>
    <name evidence="9" type="ORF">BGI27_04820</name>
    <name evidence="10" type="ORF">CGU29_03175</name>
</gene>
<dbReference type="GO" id="GO:0005886">
    <property type="term" value="C:plasma membrane"/>
    <property type="evidence" value="ECO:0007669"/>
    <property type="project" value="UniProtKB-SubCell"/>
</dbReference>
<comment type="similarity">
    <text evidence="4 5">Belongs to the RlpA family.</text>
</comment>
<dbReference type="HAMAP" id="MF_02071">
    <property type="entry name" value="RlpA"/>
    <property type="match status" value="1"/>
</dbReference>
<dbReference type="InterPro" id="IPR009009">
    <property type="entry name" value="RlpA-like_DPBB"/>
</dbReference>
<dbReference type="PROSITE" id="PS51724">
    <property type="entry name" value="SPOR"/>
    <property type="match status" value="1"/>
</dbReference>
<organism evidence="10 11">
    <name type="scientific">Candidatus Dactylopiibacterium carminicum</name>
    <dbReference type="NCBI Taxonomy" id="857335"/>
    <lineage>
        <taxon>Bacteria</taxon>
        <taxon>Pseudomonadati</taxon>
        <taxon>Pseudomonadota</taxon>
        <taxon>Betaproteobacteria</taxon>
        <taxon>Rhodocyclales</taxon>
        <taxon>Rhodocyclaceae</taxon>
        <taxon>Candidatus Dactylopiibacterium</taxon>
    </lineage>
</organism>
<dbReference type="PANTHER" id="PTHR34183:SF1">
    <property type="entry name" value="ENDOLYTIC PEPTIDOGLYCAN TRANSGLYCOSYLASE RLPA"/>
    <property type="match status" value="1"/>
</dbReference>
<dbReference type="GO" id="GO:0042834">
    <property type="term" value="F:peptidoglycan binding"/>
    <property type="evidence" value="ECO:0007669"/>
    <property type="project" value="InterPro"/>
</dbReference>
<dbReference type="GO" id="GO:0071555">
    <property type="term" value="P:cell wall organization"/>
    <property type="evidence" value="ECO:0007669"/>
    <property type="project" value="UniProtKB-KW"/>
</dbReference>